<dbReference type="AlphaFoldDB" id="A0A150FV37"/>
<sequence length="251" mass="26692">MWLPQGYSIDQKKTVLIETVGLPWMLQWGSLVAADLAHLVLGTGPIALTTTSLASCTAGFVALYGALRKLHPLMGRLAKVDKALRYRHTIIATVIEALAAVPGGRGLAVARRMANALAAERATWLCRFGTTWNTAYVLFRMPTGITAGLCAARAAADAAALGVAATGTKPRDAITASLAVLVVMMAGGIVMLHHLDELAFSMTVVAWLFGLILATHTGLMVKCFAIALNFALGMRAALKYLGDDEEEEKRE</sequence>
<keyword evidence="1" id="KW-0812">Transmembrane</keyword>
<feature type="transmembrane region" description="Helical" evidence="1">
    <location>
        <begin position="173"/>
        <end position="192"/>
    </location>
</feature>
<dbReference type="OrthoDB" id="531651at2759"/>
<reference evidence="3" key="1">
    <citation type="journal article" date="2016" name="Nat. Commun.">
        <title>The Gonium pectorale genome demonstrates co-option of cell cycle regulation during the evolution of multicellularity.</title>
        <authorList>
            <person name="Hanschen E.R."/>
            <person name="Marriage T.N."/>
            <person name="Ferris P.J."/>
            <person name="Hamaji T."/>
            <person name="Toyoda A."/>
            <person name="Fujiyama A."/>
            <person name="Neme R."/>
            <person name="Noguchi H."/>
            <person name="Minakuchi Y."/>
            <person name="Suzuki M."/>
            <person name="Kawai-Toyooka H."/>
            <person name="Smith D.R."/>
            <person name="Sparks H."/>
            <person name="Anderson J."/>
            <person name="Bakaric R."/>
            <person name="Luria V."/>
            <person name="Karger A."/>
            <person name="Kirschner M.W."/>
            <person name="Durand P.M."/>
            <person name="Michod R.E."/>
            <person name="Nozaki H."/>
            <person name="Olson B.J."/>
        </authorList>
    </citation>
    <scope>NUCLEOTIDE SEQUENCE [LARGE SCALE GENOMIC DNA]</scope>
    <source>
        <strain evidence="3">NIES-2863</strain>
    </source>
</reference>
<evidence type="ECO:0000313" key="2">
    <source>
        <dbReference type="EMBL" id="KXZ41467.1"/>
    </source>
</evidence>
<keyword evidence="3" id="KW-1185">Reference proteome</keyword>
<keyword evidence="1" id="KW-0472">Membrane</keyword>
<evidence type="ECO:0000256" key="1">
    <source>
        <dbReference type="SAM" id="Phobius"/>
    </source>
</evidence>
<gene>
    <name evidence="2" type="ORF">GPECTOR_450g349</name>
</gene>
<comment type="caution">
    <text evidence="2">The sequence shown here is derived from an EMBL/GenBank/DDBJ whole genome shotgun (WGS) entry which is preliminary data.</text>
</comment>
<accession>A0A150FV37</accession>
<proteinExistence type="predicted"/>
<feature type="transmembrane region" description="Helical" evidence="1">
    <location>
        <begin position="204"/>
        <end position="232"/>
    </location>
</feature>
<name>A0A150FV37_GONPE</name>
<protein>
    <submittedName>
        <fullName evidence="2">Uncharacterized protein</fullName>
    </submittedName>
</protein>
<keyword evidence="1" id="KW-1133">Transmembrane helix</keyword>
<evidence type="ECO:0000313" key="3">
    <source>
        <dbReference type="Proteomes" id="UP000075714"/>
    </source>
</evidence>
<dbReference type="Proteomes" id="UP000075714">
    <property type="component" value="Unassembled WGS sequence"/>
</dbReference>
<feature type="transmembrane region" description="Helical" evidence="1">
    <location>
        <begin position="46"/>
        <end position="67"/>
    </location>
</feature>
<dbReference type="EMBL" id="LSYV01000447">
    <property type="protein sequence ID" value="KXZ41467.1"/>
    <property type="molecule type" value="Genomic_DNA"/>
</dbReference>
<organism evidence="2 3">
    <name type="scientific">Gonium pectorale</name>
    <name type="common">Green alga</name>
    <dbReference type="NCBI Taxonomy" id="33097"/>
    <lineage>
        <taxon>Eukaryota</taxon>
        <taxon>Viridiplantae</taxon>
        <taxon>Chlorophyta</taxon>
        <taxon>core chlorophytes</taxon>
        <taxon>Chlorophyceae</taxon>
        <taxon>CS clade</taxon>
        <taxon>Chlamydomonadales</taxon>
        <taxon>Volvocaceae</taxon>
        <taxon>Gonium</taxon>
    </lineage>
</organism>